<evidence type="ECO:0000256" key="3">
    <source>
        <dbReference type="ARBA" id="ARBA00022643"/>
    </source>
</evidence>
<feature type="domain" description="DUS-like FMN-binding" evidence="14">
    <location>
        <begin position="53"/>
        <end position="311"/>
    </location>
</feature>
<dbReference type="AlphaFoldDB" id="A0A0M3JT93"/>
<keyword evidence="5" id="KW-0521">NADP</keyword>
<evidence type="ECO:0000256" key="12">
    <source>
        <dbReference type="ARBA" id="ARBA00048934"/>
    </source>
</evidence>
<keyword evidence="3" id="KW-0288">FMN</keyword>
<dbReference type="SUPFAM" id="SSF51395">
    <property type="entry name" value="FMN-linked oxidoreductases"/>
    <property type="match status" value="1"/>
</dbReference>
<dbReference type="EMBL" id="UYRR01031019">
    <property type="protein sequence ID" value="VDK43666.1"/>
    <property type="molecule type" value="Genomic_DNA"/>
</dbReference>
<organism evidence="17">
    <name type="scientific">Anisakis simplex</name>
    <name type="common">Herring worm</name>
    <dbReference type="NCBI Taxonomy" id="6269"/>
    <lineage>
        <taxon>Eukaryota</taxon>
        <taxon>Metazoa</taxon>
        <taxon>Ecdysozoa</taxon>
        <taxon>Nematoda</taxon>
        <taxon>Chromadorea</taxon>
        <taxon>Rhabditida</taxon>
        <taxon>Spirurina</taxon>
        <taxon>Ascaridomorpha</taxon>
        <taxon>Ascaridoidea</taxon>
        <taxon>Anisakidae</taxon>
        <taxon>Anisakis</taxon>
        <taxon>Anisakis simplex complex</taxon>
    </lineage>
</organism>
<evidence type="ECO:0000313" key="17">
    <source>
        <dbReference type="WBParaSite" id="ASIM_0001123701-mRNA-1"/>
    </source>
</evidence>
<comment type="catalytic activity">
    <reaction evidence="13">
        <text>5,6-dihydrouridine(17) in tRNA + NADP(+) = uridine(17) in tRNA + NADPH + H(+)</text>
        <dbReference type="Rhea" id="RHEA:53368"/>
        <dbReference type="Rhea" id="RHEA-COMP:13541"/>
        <dbReference type="Rhea" id="RHEA-COMP:13542"/>
        <dbReference type="ChEBI" id="CHEBI:15378"/>
        <dbReference type="ChEBI" id="CHEBI:57783"/>
        <dbReference type="ChEBI" id="CHEBI:58349"/>
        <dbReference type="ChEBI" id="CHEBI:65315"/>
        <dbReference type="ChEBI" id="CHEBI:74443"/>
        <dbReference type="EC" id="1.3.1.88"/>
    </reaction>
    <physiologicalReaction direction="right-to-left" evidence="13">
        <dbReference type="Rhea" id="RHEA:53370"/>
    </physiologicalReaction>
</comment>
<dbReference type="InterPro" id="IPR018517">
    <property type="entry name" value="tRNA_hU_synthase_CS"/>
</dbReference>
<accession>A0A0M3JT93</accession>
<dbReference type="PANTHER" id="PTHR11082">
    <property type="entry name" value="TRNA-DIHYDROURIDINE SYNTHASE"/>
    <property type="match status" value="1"/>
</dbReference>
<comment type="catalytic activity">
    <reaction evidence="11">
        <text>5,6-dihydrouridine(16) in tRNA + NADP(+) = uridine(16) in tRNA + NADPH + H(+)</text>
        <dbReference type="Rhea" id="RHEA:53376"/>
        <dbReference type="Rhea" id="RHEA-COMP:13543"/>
        <dbReference type="Rhea" id="RHEA-COMP:13544"/>
        <dbReference type="ChEBI" id="CHEBI:15378"/>
        <dbReference type="ChEBI" id="CHEBI:57783"/>
        <dbReference type="ChEBI" id="CHEBI:58349"/>
        <dbReference type="ChEBI" id="CHEBI:65315"/>
        <dbReference type="ChEBI" id="CHEBI:74443"/>
        <dbReference type="EC" id="1.3.1.88"/>
    </reaction>
    <physiologicalReaction direction="right-to-left" evidence="11">
        <dbReference type="Rhea" id="RHEA:53378"/>
    </physiologicalReaction>
</comment>
<keyword evidence="6" id="KW-0560">Oxidoreductase</keyword>
<evidence type="ECO:0000256" key="8">
    <source>
        <dbReference type="ARBA" id="ARBA00038313"/>
    </source>
</evidence>
<evidence type="ECO:0000256" key="10">
    <source>
        <dbReference type="ARBA" id="ARBA00047287"/>
    </source>
</evidence>
<dbReference type="PROSITE" id="PS01136">
    <property type="entry name" value="UPF0034"/>
    <property type="match status" value="1"/>
</dbReference>
<evidence type="ECO:0000256" key="13">
    <source>
        <dbReference type="ARBA" id="ARBA00049467"/>
    </source>
</evidence>
<gene>
    <name evidence="15" type="ORF">ASIM_LOCUS10795</name>
</gene>
<evidence type="ECO:0000256" key="6">
    <source>
        <dbReference type="ARBA" id="ARBA00023002"/>
    </source>
</evidence>
<sequence length="475" mass="54141">MVQGVAADDNSDDMFVIGKDKVPRKNLICLTDAQKDAKRNTWKRIMQNVKCVVAPMVDQSELAFRMMLREHGADLCFSPMIHAQLFVKDVTYRKSAFSSCSSDRPLVIQFCANEPDILLSACLLVEDICDGVDLNLGCPQLIAKRGHYGAYLQEDIELVCEMVSIIHSYCHVPLSCKIRILDDIDKTLSYARALEKAGACMLTVHGRTREQRGASTGLADWNAIRIVREAVNIPVLANGNIQMPEDVQECLKVTDAKGVMSAEGVLSNPFLFEARHEPNWIVAKEYLKFARRYKAGMSAVRAHLFRICHHSLLEYNDLREKMSYVFTLREFHEIIDGIEDRINSVILTDDATCYKNCCKTQPCAPCPLDLPHWICKPYFRPQRNDSVVSNSSYRERRRAELDALAEETGLSRRQIRKREKRRIEGRKDQSKKESYPKCVRCTLPASQGCIFLFCKNCCRYKASHEHSDCKGTYFV</sequence>
<dbReference type="CDD" id="cd02801">
    <property type="entry name" value="DUS_like_FMN"/>
    <property type="match status" value="1"/>
</dbReference>
<keyword evidence="7" id="KW-0520">NAD</keyword>
<dbReference type="WBParaSite" id="ASIM_0001123701-mRNA-1">
    <property type="protein sequence ID" value="ASIM_0001123701-mRNA-1"/>
    <property type="gene ID" value="ASIM_0001123701"/>
</dbReference>
<dbReference type="PANTHER" id="PTHR11082:SF5">
    <property type="entry name" value="TRNA-DIHYDROURIDINE(16_17) SYNTHASE [NAD(P)(+)]-LIKE"/>
    <property type="match status" value="1"/>
</dbReference>
<dbReference type="GO" id="GO:0050660">
    <property type="term" value="F:flavin adenine dinucleotide binding"/>
    <property type="evidence" value="ECO:0007669"/>
    <property type="project" value="InterPro"/>
</dbReference>
<dbReference type="Proteomes" id="UP000267096">
    <property type="component" value="Unassembled WGS sequence"/>
</dbReference>
<evidence type="ECO:0000256" key="1">
    <source>
        <dbReference type="ARBA" id="ARBA00001917"/>
    </source>
</evidence>
<dbReference type="Pfam" id="PF01207">
    <property type="entry name" value="Dus"/>
    <property type="match status" value="1"/>
</dbReference>
<reference evidence="17" key="1">
    <citation type="submission" date="2017-02" db="UniProtKB">
        <authorList>
            <consortium name="WormBaseParasite"/>
        </authorList>
    </citation>
    <scope>IDENTIFICATION</scope>
</reference>
<dbReference type="GO" id="GO:0017150">
    <property type="term" value="F:tRNA dihydrouridine synthase activity"/>
    <property type="evidence" value="ECO:0007669"/>
    <property type="project" value="InterPro"/>
</dbReference>
<keyword evidence="16" id="KW-1185">Reference proteome</keyword>
<evidence type="ECO:0000256" key="4">
    <source>
        <dbReference type="ARBA" id="ARBA00022694"/>
    </source>
</evidence>
<evidence type="ECO:0000256" key="5">
    <source>
        <dbReference type="ARBA" id="ARBA00022857"/>
    </source>
</evidence>
<dbReference type="InterPro" id="IPR035587">
    <property type="entry name" value="DUS-like_FMN-bd"/>
</dbReference>
<comment type="catalytic activity">
    <reaction evidence="12">
        <text>5,6-dihydrouridine(16) in tRNA + NAD(+) = uridine(16) in tRNA + NADH + H(+)</text>
        <dbReference type="Rhea" id="RHEA:53380"/>
        <dbReference type="Rhea" id="RHEA-COMP:13543"/>
        <dbReference type="Rhea" id="RHEA-COMP:13544"/>
        <dbReference type="ChEBI" id="CHEBI:15378"/>
        <dbReference type="ChEBI" id="CHEBI:57540"/>
        <dbReference type="ChEBI" id="CHEBI:57945"/>
        <dbReference type="ChEBI" id="CHEBI:65315"/>
        <dbReference type="ChEBI" id="CHEBI:74443"/>
        <dbReference type="EC" id="1.3.1.88"/>
    </reaction>
    <physiologicalReaction direction="right-to-left" evidence="12">
        <dbReference type="Rhea" id="RHEA:53382"/>
    </physiologicalReaction>
</comment>
<evidence type="ECO:0000313" key="16">
    <source>
        <dbReference type="Proteomes" id="UP000267096"/>
    </source>
</evidence>
<keyword evidence="4" id="KW-0819">tRNA processing</keyword>
<comment type="similarity">
    <text evidence="8">Belongs to the Dus family. Dus1 subfamily.</text>
</comment>
<dbReference type="InterPro" id="IPR013785">
    <property type="entry name" value="Aldolase_TIM"/>
</dbReference>
<dbReference type="Gene3D" id="3.20.20.70">
    <property type="entry name" value="Aldolase class I"/>
    <property type="match status" value="1"/>
</dbReference>
<comment type="cofactor">
    <cofactor evidence="1">
        <name>FMN</name>
        <dbReference type="ChEBI" id="CHEBI:58210"/>
    </cofactor>
</comment>
<keyword evidence="2" id="KW-0285">Flavoprotein</keyword>
<evidence type="ECO:0000259" key="14">
    <source>
        <dbReference type="Pfam" id="PF01207"/>
    </source>
</evidence>
<name>A0A0M3JT93_ANISI</name>
<evidence type="ECO:0000313" key="15">
    <source>
        <dbReference type="EMBL" id="VDK43666.1"/>
    </source>
</evidence>
<protein>
    <recommendedName>
        <fullName evidence="9">tRNA-dihydrouridine(16/17) synthase [NAD(P)(+)]</fullName>
        <ecNumber evidence="9">1.3.1.88</ecNumber>
    </recommendedName>
</protein>
<reference evidence="15 16" key="2">
    <citation type="submission" date="2018-11" db="EMBL/GenBank/DDBJ databases">
        <authorList>
            <consortium name="Pathogen Informatics"/>
        </authorList>
    </citation>
    <scope>NUCLEOTIDE SEQUENCE [LARGE SCALE GENOMIC DNA]</scope>
</reference>
<evidence type="ECO:0000256" key="7">
    <source>
        <dbReference type="ARBA" id="ARBA00023027"/>
    </source>
</evidence>
<dbReference type="OrthoDB" id="272303at2759"/>
<evidence type="ECO:0000256" key="2">
    <source>
        <dbReference type="ARBA" id="ARBA00022630"/>
    </source>
</evidence>
<dbReference type="EC" id="1.3.1.88" evidence="9"/>
<evidence type="ECO:0000256" key="11">
    <source>
        <dbReference type="ARBA" id="ARBA00047652"/>
    </source>
</evidence>
<comment type="catalytic activity">
    <reaction evidence="10">
        <text>5,6-dihydrouridine(17) in tRNA + NAD(+) = uridine(17) in tRNA + NADH + H(+)</text>
        <dbReference type="Rhea" id="RHEA:53372"/>
        <dbReference type="Rhea" id="RHEA-COMP:13541"/>
        <dbReference type="Rhea" id="RHEA-COMP:13542"/>
        <dbReference type="ChEBI" id="CHEBI:15378"/>
        <dbReference type="ChEBI" id="CHEBI:57540"/>
        <dbReference type="ChEBI" id="CHEBI:57945"/>
        <dbReference type="ChEBI" id="CHEBI:65315"/>
        <dbReference type="ChEBI" id="CHEBI:74443"/>
        <dbReference type="EC" id="1.3.1.88"/>
    </reaction>
    <physiologicalReaction direction="right-to-left" evidence="10">
        <dbReference type="Rhea" id="RHEA:53374"/>
    </physiologicalReaction>
</comment>
<evidence type="ECO:0000256" key="9">
    <source>
        <dbReference type="ARBA" id="ARBA00038890"/>
    </source>
</evidence>
<proteinExistence type="inferred from homology"/>